<proteinExistence type="inferred from homology"/>
<keyword evidence="5 15" id="KW-0444">Lipid biosynthesis</keyword>
<reference evidence="18" key="3">
    <citation type="submission" date="2015-06" db="UniProtKB">
        <authorList>
            <consortium name="EnsemblMetazoa"/>
        </authorList>
    </citation>
    <scope>IDENTIFICATION</scope>
</reference>
<evidence type="ECO:0000256" key="15">
    <source>
        <dbReference type="RuleBase" id="RU363109"/>
    </source>
</evidence>
<dbReference type="InParanoid" id="T1EDI8"/>
<evidence type="ECO:0000256" key="6">
    <source>
        <dbReference type="ARBA" id="ARBA00022692"/>
    </source>
</evidence>
<dbReference type="GO" id="GO:0042761">
    <property type="term" value="P:very long-chain fatty acid biosynthetic process"/>
    <property type="evidence" value="ECO:0000318"/>
    <property type="project" value="GO_Central"/>
</dbReference>
<reference evidence="19" key="1">
    <citation type="submission" date="2012-12" db="EMBL/GenBank/DDBJ databases">
        <authorList>
            <person name="Hellsten U."/>
            <person name="Grimwood J."/>
            <person name="Chapman J.A."/>
            <person name="Shapiro H."/>
            <person name="Aerts A."/>
            <person name="Otillar R.P."/>
            <person name="Terry A.Y."/>
            <person name="Boore J.L."/>
            <person name="Simakov O."/>
            <person name="Marletaz F."/>
            <person name="Cho S.-J."/>
            <person name="Edsinger-Gonzales E."/>
            <person name="Havlak P."/>
            <person name="Kuo D.-H."/>
            <person name="Larsson T."/>
            <person name="Lv J."/>
            <person name="Arendt D."/>
            <person name="Savage R."/>
            <person name="Osoegawa K."/>
            <person name="de Jong P."/>
            <person name="Lindberg D.R."/>
            <person name="Seaver E.C."/>
            <person name="Weisblat D.A."/>
            <person name="Putnam N.H."/>
            <person name="Grigoriev I.V."/>
            <person name="Rokhsar D.S."/>
        </authorList>
    </citation>
    <scope>NUCLEOTIDE SEQUENCE</scope>
</reference>
<comment type="subcellular location">
    <subcellularLocation>
        <location evidence="1 15">Endoplasmic reticulum membrane</location>
        <topology evidence="1 15">Multi-pass membrane protein</topology>
    </subcellularLocation>
</comment>
<dbReference type="Gene3D" id="2.60.40.790">
    <property type="match status" value="1"/>
</dbReference>
<feature type="transmembrane region" description="Helical" evidence="15">
    <location>
        <begin position="188"/>
        <end position="210"/>
    </location>
</feature>
<dbReference type="EMBL" id="KB097667">
    <property type="protein sequence ID" value="ESN92109.1"/>
    <property type="molecule type" value="Genomic_DNA"/>
</dbReference>
<feature type="transmembrane region" description="Helical" evidence="15">
    <location>
        <begin position="312"/>
        <end position="336"/>
    </location>
</feature>
<evidence type="ECO:0000313" key="17">
    <source>
        <dbReference type="EMBL" id="ESN92109.1"/>
    </source>
</evidence>
<dbReference type="Proteomes" id="UP000015101">
    <property type="component" value="Unassembled WGS sequence"/>
</dbReference>
<dbReference type="GO" id="GO:0030497">
    <property type="term" value="P:fatty acid elongation"/>
    <property type="evidence" value="ECO:0000318"/>
    <property type="project" value="GO_Central"/>
</dbReference>
<dbReference type="InterPro" id="IPR007482">
    <property type="entry name" value="Tyr_Pase-like_PTPLA"/>
</dbReference>
<evidence type="ECO:0000313" key="19">
    <source>
        <dbReference type="Proteomes" id="UP000015101"/>
    </source>
</evidence>
<dbReference type="KEGG" id="hro:HELRODRAFT_103959"/>
<evidence type="ECO:0000256" key="11">
    <source>
        <dbReference type="ARBA" id="ARBA00023098"/>
    </source>
</evidence>
<evidence type="ECO:0000256" key="9">
    <source>
        <dbReference type="ARBA" id="ARBA00022989"/>
    </source>
</evidence>
<sequence>MSSTAGSALLKPFVHWGQNKQFVFVRVEIAEIEDSPTIEILEEKLNFKAYGLGVTGMNFYGFSLDLYHNINILKSKYKITARGVEIELKKVGGDDENGACEKWPRLTHTPKKLFWLKTDFDRFAFDSSDESSENEANSGNGFNEFGDGYYKNANKEMVDRFHRQFKEADSETSSFDTRKHLKTIYLMLYNLFQWIGYVYIFSMLLVKLYLEGPESRKAAFKTFGPQMMVCQSIAVLEIFHSLLRWVKSSLVTTSLQVLGRGFVLFVVILPESKLHERDVVWCLFLTWSAVEIVRYPYYMLTILKREVGLITWLRYTVWIPLYPLGFIFEGTVMLISLPLFEESKKFTYPLPNPLNISFYFTIFLQLYMLLMLPGSYFLMQRMYEQRKKKLNENSDNKKTSIGKKTK</sequence>
<dbReference type="OrthoDB" id="2157530at2759"/>
<keyword evidence="10" id="KW-0175">Coiled coil</keyword>
<evidence type="ECO:0000256" key="2">
    <source>
        <dbReference type="ARBA" id="ARBA00005194"/>
    </source>
</evidence>
<keyword evidence="9 15" id="KW-1133">Transmembrane helix</keyword>
<dbReference type="Pfam" id="PF04387">
    <property type="entry name" value="PTPLA"/>
    <property type="match status" value="1"/>
</dbReference>
<dbReference type="AlphaFoldDB" id="T1EDI8"/>
<protein>
    <recommendedName>
        <fullName evidence="4 15">Very-long-chain (3R)-3-hydroxyacyl-CoA dehydratase</fullName>
        <ecNumber evidence="4 15">4.2.1.134</ecNumber>
    </recommendedName>
</protein>
<keyword evidence="13 15" id="KW-0275">Fatty acid biosynthesis</keyword>
<dbReference type="EMBL" id="AMQM01007785">
    <property type="status" value="NOT_ANNOTATED_CDS"/>
    <property type="molecule type" value="Genomic_DNA"/>
</dbReference>
<dbReference type="STRING" id="6412.T1EDI8"/>
<comment type="catalytic activity">
    <reaction evidence="15">
        <text>a very-long-chain (3R)-3-hydroxyacyl-CoA = a very-long-chain (2E)-enoyl-CoA + H2O</text>
        <dbReference type="Rhea" id="RHEA:45812"/>
        <dbReference type="ChEBI" id="CHEBI:15377"/>
        <dbReference type="ChEBI" id="CHEBI:83728"/>
        <dbReference type="ChEBI" id="CHEBI:85440"/>
        <dbReference type="EC" id="4.2.1.134"/>
    </reaction>
</comment>
<keyword evidence="7 15" id="KW-0256">Endoplasmic reticulum</keyword>
<dbReference type="RefSeq" id="XP_009029764.1">
    <property type="nucleotide sequence ID" value="XM_009031516.1"/>
</dbReference>
<evidence type="ECO:0000256" key="13">
    <source>
        <dbReference type="ARBA" id="ARBA00023160"/>
    </source>
</evidence>
<comment type="pathway">
    <text evidence="2 15">Lipid metabolism; fatty acid biosynthesis.</text>
</comment>
<dbReference type="HOGENOM" id="CLU_046712_0_0_1"/>
<dbReference type="PANTHER" id="PTHR11035:SF35">
    <property type="entry name" value="VERY-LONG-CHAIN (3R)-3-HYDROXYACYL-COA DEHYDRATASE"/>
    <property type="match status" value="1"/>
</dbReference>
<name>T1EDI8_HELRO</name>
<dbReference type="InterPro" id="IPR008978">
    <property type="entry name" value="HSP20-like_chaperone"/>
</dbReference>
<evidence type="ECO:0000256" key="3">
    <source>
        <dbReference type="ARBA" id="ARBA00007811"/>
    </source>
</evidence>
<dbReference type="Pfam" id="PF04969">
    <property type="entry name" value="CS"/>
    <property type="match status" value="1"/>
</dbReference>
<comment type="caution">
    <text evidence="15">Lacks conserved residue(s) required for the propagation of feature annotation.</text>
</comment>
<evidence type="ECO:0000313" key="18">
    <source>
        <dbReference type="EnsemblMetazoa" id="HelroP103959"/>
    </source>
</evidence>
<evidence type="ECO:0000259" key="16">
    <source>
        <dbReference type="PROSITE" id="PS51203"/>
    </source>
</evidence>
<gene>
    <name evidence="18" type="primary">20194640</name>
    <name evidence="17" type="ORF">HELRODRAFT_103959</name>
</gene>
<dbReference type="EC" id="4.2.1.134" evidence="4 15"/>
<dbReference type="PANTHER" id="PTHR11035">
    <property type="entry name" value="VERY-LONG-CHAIN (3R)-3-HYDROXYACYL-COA DEHYDRATASE"/>
    <property type="match status" value="1"/>
</dbReference>
<comment type="similarity">
    <text evidence="3 15">Belongs to the very long-chain fatty acids dehydratase HACD family.</text>
</comment>
<dbReference type="eggNOG" id="KOG3187">
    <property type="taxonomic scope" value="Eukaryota"/>
</dbReference>
<evidence type="ECO:0000256" key="8">
    <source>
        <dbReference type="ARBA" id="ARBA00022832"/>
    </source>
</evidence>
<dbReference type="GO" id="GO:0030148">
    <property type="term" value="P:sphingolipid biosynthetic process"/>
    <property type="evidence" value="ECO:0000318"/>
    <property type="project" value="GO_Central"/>
</dbReference>
<dbReference type="GeneID" id="20194640"/>
<evidence type="ECO:0000256" key="12">
    <source>
        <dbReference type="ARBA" id="ARBA00023136"/>
    </source>
</evidence>
<keyword evidence="14 15" id="KW-0456">Lyase</keyword>
<organism evidence="18 19">
    <name type="scientific">Helobdella robusta</name>
    <name type="common">Californian leech</name>
    <dbReference type="NCBI Taxonomy" id="6412"/>
    <lineage>
        <taxon>Eukaryota</taxon>
        <taxon>Metazoa</taxon>
        <taxon>Spiralia</taxon>
        <taxon>Lophotrochozoa</taxon>
        <taxon>Annelida</taxon>
        <taxon>Clitellata</taxon>
        <taxon>Hirudinea</taxon>
        <taxon>Rhynchobdellida</taxon>
        <taxon>Glossiphoniidae</taxon>
        <taxon>Helobdella</taxon>
    </lineage>
</organism>
<evidence type="ECO:0000256" key="7">
    <source>
        <dbReference type="ARBA" id="ARBA00022824"/>
    </source>
</evidence>
<keyword evidence="6 15" id="KW-0812">Transmembrane</keyword>
<dbReference type="GO" id="GO:0005789">
    <property type="term" value="C:endoplasmic reticulum membrane"/>
    <property type="evidence" value="ECO:0000318"/>
    <property type="project" value="GO_Central"/>
</dbReference>
<evidence type="ECO:0000256" key="4">
    <source>
        <dbReference type="ARBA" id="ARBA00013122"/>
    </source>
</evidence>
<feature type="domain" description="CS" evidence="16">
    <location>
        <begin position="9"/>
        <end position="107"/>
    </location>
</feature>
<evidence type="ECO:0000256" key="14">
    <source>
        <dbReference type="ARBA" id="ARBA00023239"/>
    </source>
</evidence>
<evidence type="ECO:0000256" key="10">
    <source>
        <dbReference type="ARBA" id="ARBA00023054"/>
    </source>
</evidence>
<dbReference type="FunCoup" id="T1EDI8">
    <property type="interactions" value="660"/>
</dbReference>
<dbReference type="CDD" id="cd06465">
    <property type="entry name" value="p23_hB-ind1_like"/>
    <property type="match status" value="1"/>
</dbReference>
<dbReference type="CTD" id="20194640"/>
<keyword evidence="12 15" id="KW-0472">Membrane</keyword>
<dbReference type="UniPathway" id="UPA00094"/>
<evidence type="ECO:0000256" key="5">
    <source>
        <dbReference type="ARBA" id="ARBA00022516"/>
    </source>
</evidence>
<dbReference type="PROSITE" id="PS51203">
    <property type="entry name" value="CS"/>
    <property type="match status" value="1"/>
</dbReference>
<dbReference type="SUPFAM" id="SSF49764">
    <property type="entry name" value="HSP20-like chaperones"/>
    <property type="match status" value="1"/>
</dbReference>
<evidence type="ECO:0000256" key="1">
    <source>
        <dbReference type="ARBA" id="ARBA00004477"/>
    </source>
</evidence>
<dbReference type="EnsemblMetazoa" id="HelroT103959">
    <property type="protein sequence ID" value="HelroP103959"/>
    <property type="gene ID" value="HelroG103959"/>
</dbReference>
<keyword evidence="8 15" id="KW-0276">Fatty acid metabolism</keyword>
<comment type="function">
    <text evidence="15">Catalyzes the third of the four reactions of the long-chain fatty acids elongation cycle. This endoplasmic reticulum-bound enzymatic process, allows the addition of two carbons to the chain of long- and very long-chain fatty acids/VLCFAs per cycle. This enzyme catalyzes the dehydration of the 3-hydroxyacyl-CoA intermediate into trans-2,3-enoyl-CoA, within each cycle of fatty acid elongation. Thereby, it participates to the production of VLCFAs of different chain lengths that are involved in multiple biological processes as precursors of membrane lipids and lipid mediators.</text>
</comment>
<dbReference type="InterPro" id="IPR007052">
    <property type="entry name" value="CS_dom"/>
</dbReference>
<dbReference type="GO" id="GO:0018812">
    <property type="term" value="F:3-hydroxyacyl-CoA dehydratase activity"/>
    <property type="evidence" value="ECO:0000318"/>
    <property type="project" value="GO_Central"/>
</dbReference>
<keyword evidence="11 15" id="KW-0443">Lipid metabolism</keyword>
<keyword evidence="19" id="KW-1185">Reference proteome</keyword>
<feature type="transmembrane region" description="Helical" evidence="15">
    <location>
        <begin position="356"/>
        <end position="379"/>
    </location>
</feature>
<dbReference type="OMA" id="SYLVMSH"/>
<dbReference type="GO" id="GO:0102158">
    <property type="term" value="F:very-long-chain (3R)-3-hydroxyacyl-CoA dehydratase activity"/>
    <property type="evidence" value="ECO:0007669"/>
    <property type="project" value="UniProtKB-EC"/>
</dbReference>
<reference evidence="17 19" key="2">
    <citation type="journal article" date="2013" name="Nature">
        <title>Insights into bilaterian evolution from three spiralian genomes.</title>
        <authorList>
            <person name="Simakov O."/>
            <person name="Marletaz F."/>
            <person name="Cho S.J."/>
            <person name="Edsinger-Gonzales E."/>
            <person name="Havlak P."/>
            <person name="Hellsten U."/>
            <person name="Kuo D.H."/>
            <person name="Larsson T."/>
            <person name="Lv J."/>
            <person name="Arendt D."/>
            <person name="Savage R."/>
            <person name="Osoegawa K."/>
            <person name="de Jong P."/>
            <person name="Grimwood J."/>
            <person name="Chapman J.A."/>
            <person name="Shapiro H."/>
            <person name="Aerts A."/>
            <person name="Otillar R.P."/>
            <person name="Terry A.Y."/>
            <person name="Boore J.L."/>
            <person name="Grigoriev I.V."/>
            <person name="Lindberg D.R."/>
            <person name="Seaver E.C."/>
            <person name="Weisblat D.A."/>
            <person name="Putnam N.H."/>
            <person name="Rokhsar D.S."/>
        </authorList>
    </citation>
    <scope>NUCLEOTIDE SEQUENCE</scope>
</reference>
<accession>T1EDI8</accession>